<gene>
    <name evidence="2" type="ORF">LSAT_V11C500292640</name>
</gene>
<keyword evidence="3" id="KW-1185">Reference proteome</keyword>
<proteinExistence type="predicted"/>
<feature type="domain" description="PB1-like" evidence="1">
    <location>
        <begin position="11"/>
        <end position="101"/>
    </location>
</feature>
<name>A0A9R1VL39_LACSA</name>
<comment type="caution">
    <text evidence="2">The sequence shown here is derived from an EMBL/GenBank/DDBJ whole genome shotgun (WGS) entry which is preliminary data.</text>
</comment>
<sequence length="312" mass="36025">MQILLYGHPTSLTIKLYHGGEFTKYPDVCYIEGSVNYVDIVDIYEFPVHELDTIMRGLGYGVPPIIYCHFLVPGKDFYFGLRPLGNDKDVFNRAQYASEHKFMKGVQHTDEALDDQSDKAPMMPTPTDILSHEYNRRRVRRKDGGITSCNTETYQIWKRFLECLGDEFDLNDMSNFTFVSDKQKRSNTCDSKLQGQEDSSFEEEMLNVNNNASGLNSSGSFSLMNLCVRVIFDGSNFNGWIRNIRMVTRYKEKEYVLDEKLKEINLNTASVEEIAAFEAHEPDATKVHCIMLATMTTELQKSYEDMYPYEMH</sequence>
<evidence type="ECO:0000313" key="3">
    <source>
        <dbReference type="Proteomes" id="UP000235145"/>
    </source>
</evidence>
<organism evidence="2 3">
    <name type="scientific">Lactuca sativa</name>
    <name type="common">Garden lettuce</name>
    <dbReference type="NCBI Taxonomy" id="4236"/>
    <lineage>
        <taxon>Eukaryota</taxon>
        <taxon>Viridiplantae</taxon>
        <taxon>Streptophyta</taxon>
        <taxon>Embryophyta</taxon>
        <taxon>Tracheophyta</taxon>
        <taxon>Spermatophyta</taxon>
        <taxon>Magnoliopsida</taxon>
        <taxon>eudicotyledons</taxon>
        <taxon>Gunneridae</taxon>
        <taxon>Pentapetalae</taxon>
        <taxon>asterids</taxon>
        <taxon>campanulids</taxon>
        <taxon>Asterales</taxon>
        <taxon>Asteraceae</taxon>
        <taxon>Cichorioideae</taxon>
        <taxon>Cichorieae</taxon>
        <taxon>Lactucinae</taxon>
        <taxon>Lactuca</taxon>
    </lineage>
</organism>
<reference evidence="2 3" key="1">
    <citation type="journal article" date="2017" name="Nat. Commun.">
        <title>Genome assembly with in vitro proximity ligation data and whole-genome triplication in lettuce.</title>
        <authorList>
            <person name="Reyes-Chin-Wo S."/>
            <person name="Wang Z."/>
            <person name="Yang X."/>
            <person name="Kozik A."/>
            <person name="Arikit S."/>
            <person name="Song C."/>
            <person name="Xia L."/>
            <person name="Froenicke L."/>
            <person name="Lavelle D.O."/>
            <person name="Truco M.J."/>
            <person name="Xia R."/>
            <person name="Zhu S."/>
            <person name="Xu C."/>
            <person name="Xu H."/>
            <person name="Xu X."/>
            <person name="Cox K."/>
            <person name="Korf I."/>
            <person name="Meyers B.C."/>
            <person name="Michelmore R.W."/>
        </authorList>
    </citation>
    <scope>NUCLEOTIDE SEQUENCE [LARGE SCALE GENOMIC DNA]</scope>
    <source>
        <strain evidence="3">cv. Salinas</strain>
        <tissue evidence="2">Seedlings</tissue>
    </source>
</reference>
<accession>A0A9R1VL39</accession>
<dbReference type="AlphaFoldDB" id="A0A9R1VL39"/>
<dbReference type="Pfam" id="PF26130">
    <property type="entry name" value="PB1-like"/>
    <property type="match status" value="1"/>
</dbReference>
<dbReference type="EMBL" id="NBSK02000005">
    <property type="protein sequence ID" value="KAJ0208306.1"/>
    <property type="molecule type" value="Genomic_DNA"/>
</dbReference>
<evidence type="ECO:0000259" key="1">
    <source>
        <dbReference type="Pfam" id="PF26130"/>
    </source>
</evidence>
<dbReference type="InterPro" id="IPR058594">
    <property type="entry name" value="PB1-like_dom_pln"/>
</dbReference>
<evidence type="ECO:0000313" key="2">
    <source>
        <dbReference type="EMBL" id="KAJ0208306.1"/>
    </source>
</evidence>
<protein>
    <recommendedName>
        <fullName evidence="1">PB1-like domain-containing protein</fullName>
    </recommendedName>
</protein>
<dbReference type="Proteomes" id="UP000235145">
    <property type="component" value="Unassembled WGS sequence"/>
</dbReference>